<dbReference type="Pfam" id="PF00646">
    <property type="entry name" value="F-box"/>
    <property type="match status" value="1"/>
</dbReference>
<dbReference type="InterPro" id="IPR001810">
    <property type="entry name" value="F-box_dom"/>
</dbReference>
<proteinExistence type="predicted"/>
<organism evidence="3 4">
    <name type="scientific">Eruca vesicaria subsp. sativa</name>
    <name type="common">Garden rocket</name>
    <name type="synonym">Eruca sativa</name>
    <dbReference type="NCBI Taxonomy" id="29727"/>
    <lineage>
        <taxon>Eukaryota</taxon>
        <taxon>Viridiplantae</taxon>
        <taxon>Streptophyta</taxon>
        <taxon>Embryophyta</taxon>
        <taxon>Tracheophyta</taxon>
        <taxon>Spermatophyta</taxon>
        <taxon>Magnoliopsida</taxon>
        <taxon>eudicotyledons</taxon>
        <taxon>Gunneridae</taxon>
        <taxon>Pentapetalae</taxon>
        <taxon>rosids</taxon>
        <taxon>malvids</taxon>
        <taxon>Brassicales</taxon>
        <taxon>Brassicaceae</taxon>
        <taxon>Brassiceae</taxon>
        <taxon>Eruca</taxon>
    </lineage>
</organism>
<dbReference type="PANTHER" id="PTHR31672">
    <property type="entry name" value="BNACNNG10540D PROTEIN"/>
    <property type="match status" value="1"/>
</dbReference>
<accession>A0ABC8J7R0</accession>
<evidence type="ECO:0008006" key="5">
    <source>
        <dbReference type="Google" id="ProtNLM"/>
    </source>
</evidence>
<dbReference type="InterPro" id="IPR050796">
    <property type="entry name" value="SCF_F-box_component"/>
</dbReference>
<name>A0ABC8J7R0_ERUVS</name>
<dbReference type="SUPFAM" id="SSF81383">
    <property type="entry name" value="F-box domain"/>
    <property type="match status" value="1"/>
</dbReference>
<reference evidence="3 4" key="1">
    <citation type="submission" date="2022-03" db="EMBL/GenBank/DDBJ databases">
        <authorList>
            <person name="Macdonald S."/>
            <person name="Ahmed S."/>
            <person name="Newling K."/>
        </authorList>
    </citation>
    <scope>NUCLEOTIDE SEQUENCE [LARGE SCALE GENOMIC DNA]</scope>
</reference>
<dbReference type="Proteomes" id="UP001642260">
    <property type="component" value="Unassembled WGS sequence"/>
</dbReference>
<feature type="domain" description="F-box" evidence="1">
    <location>
        <begin position="2"/>
        <end position="39"/>
    </location>
</feature>
<gene>
    <name evidence="3" type="ORF">ERUC_LOCUS7223</name>
</gene>
<protein>
    <recommendedName>
        <fullName evidence="5">F-box domain-containing protein</fullName>
    </recommendedName>
</protein>
<keyword evidence="4" id="KW-1185">Reference proteome</keyword>
<dbReference type="EMBL" id="CAKOAT010081488">
    <property type="protein sequence ID" value="CAH8314671.1"/>
    <property type="molecule type" value="Genomic_DNA"/>
</dbReference>
<dbReference type="InterPro" id="IPR056592">
    <property type="entry name" value="Beta-prop_At3g26010-like"/>
</dbReference>
<dbReference type="AlphaFoldDB" id="A0ABC8J7R0"/>
<evidence type="ECO:0000259" key="2">
    <source>
        <dbReference type="Pfam" id="PF24750"/>
    </source>
</evidence>
<evidence type="ECO:0000313" key="3">
    <source>
        <dbReference type="EMBL" id="CAH8314671.1"/>
    </source>
</evidence>
<evidence type="ECO:0000313" key="4">
    <source>
        <dbReference type="Proteomes" id="UP001642260"/>
    </source>
</evidence>
<dbReference type="InterPro" id="IPR036047">
    <property type="entry name" value="F-box-like_dom_sf"/>
</dbReference>
<dbReference type="Pfam" id="PF24750">
    <property type="entry name" value="b-prop_At3g26010-like"/>
    <property type="match status" value="1"/>
</dbReference>
<comment type="caution">
    <text evidence="3">The sequence shown here is derived from an EMBL/GenBank/DDBJ whole genome shotgun (WGS) entry which is preliminary data.</text>
</comment>
<feature type="domain" description="F-box protein At3g26010-like beta-propeller" evidence="2">
    <location>
        <begin position="55"/>
        <end position="391"/>
    </location>
</feature>
<evidence type="ECO:0000259" key="1">
    <source>
        <dbReference type="Pfam" id="PF00646"/>
    </source>
</evidence>
<sequence length="469" mass="53667">MDSLTEDLWGIILVRLPLKSIATSKLVCKRWKTRLESPFLRKLFLSHHQNAHSLWSLILKDNQQEAVSHYGCEIWGLPPQQLGSYISTFITAAFLNRREKARVVAYTDVGLILIRVVSVLGNVTLYVANPVSRECVETDPPWCEAEEDYQNLGLATQTDETGTVLGYKVVLLYDAKQRTKSFNLLIYSSETGLWRQETVEFPYSSRRYHQEFGYSISLNGNLHWVARNDMGDEVVVSIDFYGSDHPVCRVTHFPDIEELPRFQRSCTVSKGSLMYMNVVRQGDEHKLSVWRLTSSWEWQLVAEISYNKDGYHNVPLAINPFDAETIYFWNNKDRCLVSMNVRIGEFVLQGKLDRSSSSDGCILRSTQGKIIIQLAQEFSSFVVPKWLYRIPTTVANNSRQPNSSSIPTFIWWPPPRTPQPNNEPADSSNPFVICTRKNRKQKQSVKGNSSLSTAHHVATANRYSMLEDI</sequence>